<comment type="subcellular location">
    <subcellularLocation>
        <location evidence="1">Nucleus</location>
    </subcellularLocation>
</comment>
<evidence type="ECO:0000256" key="3">
    <source>
        <dbReference type="ARBA" id="ARBA00023242"/>
    </source>
</evidence>
<dbReference type="PANTHER" id="PTHR21286">
    <property type="entry name" value="NUCLEAR PORE COMPLEX PROTEIN NUP160"/>
    <property type="match status" value="1"/>
</dbReference>
<dbReference type="Proteomes" id="UP001158576">
    <property type="component" value="Chromosome 1"/>
</dbReference>
<dbReference type="Gene3D" id="6.10.140.1320">
    <property type="match status" value="1"/>
</dbReference>
<dbReference type="PANTHER" id="PTHR21286:SF0">
    <property type="entry name" value="NUCLEAR PORE COMPLEX PROTEIN NUP160"/>
    <property type="match status" value="1"/>
</dbReference>
<dbReference type="EMBL" id="OU015566">
    <property type="protein sequence ID" value="CAG5105987.1"/>
    <property type="molecule type" value="Genomic_DNA"/>
</dbReference>
<organism evidence="6 7">
    <name type="scientific">Oikopleura dioica</name>
    <name type="common">Tunicate</name>
    <dbReference type="NCBI Taxonomy" id="34765"/>
    <lineage>
        <taxon>Eukaryota</taxon>
        <taxon>Metazoa</taxon>
        <taxon>Chordata</taxon>
        <taxon>Tunicata</taxon>
        <taxon>Appendicularia</taxon>
        <taxon>Copelata</taxon>
        <taxon>Oikopleuridae</taxon>
        <taxon>Oikopleura</taxon>
    </lineage>
</organism>
<evidence type="ECO:0000313" key="6">
    <source>
        <dbReference type="EMBL" id="CAG5105987.1"/>
    </source>
</evidence>
<proteinExistence type="predicted"/>
<evidence type="ECO:0000256" key="1">
    <source>
        <dbReference type="ARBA" id="ARBA00004123"/>
    </source>
</evidence>
<protein>
    <submittedName>
        <fullName evidence="6">Oidioi.mRNA.OKI2018_I69.chr1.g2630.t1.cds</fullName>
    </submittedName>
</protein>
<keyword evidence="2" id="KW-0813">Transport</keyword>
<reference evidence="6 7" key="1">
    <citation type="submission" date="2021-04" db="EMBL/GenBank/DDBJ databases">
        <authorList>
            <person name="Bliznina A."/>
        </authorList>
    </citation>
    <scope>NUCLEOTIDE SEQUENCE [LARGE SCALE GENOMIC DNA]</scope>
</reference>
<name>A0ABN7SYK9_OIKDI</name>
<dbReference type="Pfam" id="PF11715">
    <property type="entry name" value="Beta-prop_Nup120_160"/>
    <property type="match status" value="1"/>
</dbReference>
<evidence type="ECO:0000256" key="2">
    <source>
        <dbReference type="ARBA" id="ARBA00022448"/>
    </source>
</evidence>
<dbReference type="InterPro" id="IPR021717">
    <property type="entry name" value="Nucleoporin_Nup160"/>
</dbReference>
<dbReference type="InterPro" id="IPR059141">
    <property type="entry name" value="Beta-prop_Nup120_160"/>
</dbReference>
<feature type="domain" description="Nucleoporin Nup120/160 beta-propeller" evidence="4">
    <location>
        <begin position="257"/>
        <end position="455"/>
    </location>
</feature>
<sequence length="1472" mass="165458">MTSKEDILKELPADVLNAKVTAEDLLKFSPVLQQEQQKHLQRQQQSAGEIELDDRPRTGIFEYAKKNPFAIGGIFGAVYCFCKGVSNTHQQGSHKADMKWMQGRLYWQSFAIISMLGGHYYYSMKHMEKLEVKRIAYEKERDIVCQSAQICPEVYEEMKYRESVERNYGGSDMLPLQELKRRKQVDQEFAARGETVYLSPEKRIAIENSAIGASLSSTDFMRLDTSRRIDIRDGSPPTDQVKYVQKCGGLDLSNGSSLLWRNDDNKLELIQFHPQEQGLNESVTIAFPRNVQVLPSVALYETKKKAVLMVIASQASLHLVTLTPLTEHHSILGDLTASDFKRACFPFKSSIPVTFCDTIIHANKGLLFISSKTSSPTVICISASNPQTPETLELKSTGLLGRLWNSNSEANRSKAVHFALTNGQLSMLSITADNQLRIWSSTGECLFTGVLQELLDYDGDVEMDVKSSDSKELFIFVKARGNIFKYRLSDDKRQPLTLMQDFGAPNNGLINNFNCETGNVWIVMKEETENGSHTSVKAFDDFRVVDLSPSQSPEEYVECKPHEEIPRMVLQTSTIMPSALRRALAGKAFDAVPEHITQKYVQSFLANEARHEGVSQEEYFAEFYDTVLEYNERALAITGVVGGQLGRLMILRRNAVGFIRPLTQVEAICAGLEPESSGLDLSEEAGDILSSLIPVFNEIVANSDVMELVSFRLRNGECPLTVAQELREEIAALITESDRKEDLEYQISNMAKELSRKTTDERMDNVFTAVFGELVRLIEVPQFSEELEFGSSSSHAEVEKYHLLASTTRSIGHNLFTLAQLGLVLVDNLVSKYNYRELVSVTEAFADIVSNLVTLDWVSSARSVTKSRGARSDMNFTSGTRLGDTFSSFSMNASTTIFESSVPSESQLLEGWLAMGGIEQIDAILISPNIEALGVEENNLLGQVFAIVRLLSISNERMSLPIFLLETGQYDLLKKWVRLNKYVTSDRISVVNYFEGICMMQDDSVDEAVHHFMTAATNLHKQDFFTKYLLKDLPNSTQPILTTSLFLHVAEKFKENTSFCRQILEVAVERIDQDDDRQSQLWNKVFKLRLQDEDYTGAYRAMISNTDIDSQKNCLRTFVLHLSDSGDFGPLVNSEYSGLESEIAPILENRALAVSPDDTRYFDLLYAFLTVRENYRGAARAKYLQSQHIASGYETLEQLETREASLLIGINSLYLVRKEDQWVATASMNGVPCPVKSPKRTHEGGMRVPLCKDTVVTSLADMENECLLVQARLSLKMDDIDTAGLDAAEVASLMAKQGMYTEAGNLLKAFKEPADVAVKILASSYACNISRPEAEGLEMQLIDLIEEFELGANSTRLYYIASEEILKIGQMIPPIMLENYRERDATELVRQMAKYGELDEAIDGACFILEKAQTLLERKKSLDGFWLPTNLIEQLNSFAKLHNHELHELLQKRMDGFLQILENSVRQNVNAN</sequence>
<evidence type="ECO:0000259" key="5">
    <source>
        <dbReference type="Pfam" id="PF23354"/>
    </source>
</evidence>
<dbReference type="InterPro" id="IPR056535">
    <property type="entry name" value="TPR_NUP160_M"/>
</dbReference>
<feature type="domain" description="NUP160 middle TPR" evidence="5">
    <location>
        <begin position="955"/>
        <end position="1215"/>
    </location>
</feature>
<keyword evidence="7" id="KW-1185">Reference proteome</keyword>
<dbReference type="Pfam" id="PF23354">
    <property type="entry name" value="TPR_NUP160_120_M"/>
    <property type="match status" value="1"/>
</dbReference>
<evidence type="ECO:0000313" key="7">
    <source>
        <dbReference type="Proteomes" id="UP001158576"/>
    </source>
</evidence>
<gene>
    <name evidence="6" type="ORF">OKIOD_LOCUS11395</name>
</gene>
<keyword evidence="3" id="KW-0539">Nucleus</keyword>
<accession>A0ABN7SYK9</accession>
<evidence type="ECO:0000259" key="4">
    <source>
        <dbReference type="Pfam" id="PF11715"/>
    </source>
</evidence>